<evidence type="ECO:0000313" key="10">
    <source>
        <dbReference type="Proteomes" id="UP000323594"/>
    </source>
</evidence>
<reference evidence="9" key="1">
    <citation type="submission" date="2015-01" db="EMBL/GenBank/DDBJ databases">
        <authorList>
            <person name="Manzoor Shahid"/>
            <person name="Zubair Saima"/>
        </authorList>
    </citation>
    <scope>NUCLEOTIDE SEQUENCE [LARGE SCALE GENOMIC DNA]</scope>
    <source>
        <strain evidence="9">V1</strain>
    </source>
</reference>
<protein>
    <submittedName>
        <fullName evidence="1">Uncharacterized protein</fullName>
    </submittedName>
</protein>
<dbReference type="EMBL" id="CP042817">
    <property type="protein sequence ID" value="QEJ98489.1"/>
    <property type="molecule type" value="Genomic_DNA"/>
</dbReference>
<reference evidence="1" key="2">
    <citation type="submission" date="2015-01" db="EMBL/GenBank/DDBJ databases">
        <authorList>
            <person name="Xiang T."/>
            <person name="Song Y."/>
            <person name="Huang L."/>
            <person name="Wang B."/>
            <person name="Wu P."/>
        </authorList>
    </citation>
    <scope>NUCLEOTIDE SEQUENCE [LARGE SCALE GENOMIC DNA]</scope>
    <source>
        <strain evidence="1">V1</strain>
    </source>
</reference>
<evidence type="ECO:0000313" key="9">
    <source>
        <dbReference type="Proteomes" id="UP000042527"/>
    </source>
</evidence>
<dbReference type="EMBL" id="CP042817">
    <property type="protein sequence ID" value="QEJ96978.1"/>
    <property type="molecule type" value="Genomic_DNA"/>
</dbReference>
<accession>A0A0B7GZ11</accession>
<gene>
    <name evidence="2" type="ORF">FUT82_00455</name>
    <name evidence="3" type="ORF">FUT82_00860</name>
    <name evidence="4" type="ORF">FUT82_01915</name>
    <name evidence="5" type="ORF">FUT82_02430</name>
    <name evidence="6" type="ORF">FUT82_02590</name>
    <name evidence="7" type="ORF">FUT82_05205</name>
    <name evidence="8" type="ORF">FUT82_11105</name>
    <name evidence="1" type="ORF">TPHV1_30090</name>
</gene>
<evidence type="ECO:0000313" key="3">
    <source>
        <dbReference type="EMBL" id="QEJ96700.1"/>
    </source>
</evidence>
<evidence type="ECO:0000313" key="1">
    <source>
        <dbReference type="EMBL" id="CEM62195.1"/>
    </source>
</evidence>
<proteinExistence type="predicted"/>
<organism evidence="1 9">
    <name type="scientific">Treponema phagedenis</name>
    <dbReference type="NCBI Taxonomy" id="162"/>
    <lineage>
        <taxon>Bacteria</taxon>
        <taxon>Pseudomonadati</taxon>
        <taxon>Spirochaetota</taxon>
        <taxon>Spirochaetia</taxon>
        <taxon>Spirochaetales</taxon>
        <taxon>Treponemataceae</taxon>
        <taxon>Treponema</taxon>
    </lineage>
</organism>
<sequence length="96" mass="11366">MKGNKKFLRGEILNYLMTTYPDGIPEQVLFHRFYEYNETEEIKMSTEYLTEKGYTEKKEVPHPYKEKQKVRWFKITAKGIDLLEGNISKDAGIVLD</sequence>
<evidence type="ECO:0000313" key="2">
    <source>
        <dbReference type="EMBL" id="QEJ96627.1"/>
    </source>
</evidence>
<evidence type="ECO:0000313" key="4">
    <source>
        <dbReference type="EMBL" id="QEJ96860.1"/>
    </source>
</evidence>
<name>A0A0B7GZ11_TREPH</name>
<dbReference type="AlphaFoldDB" id="A0A0B7GZ11"/>
<evidence type="ECO:0000313" key="7">
    <source>
        <dbReference type="EMBL" id="QEJ97455.1"/>
    </source>
</evidence>
<dbReference type="EMBL" id="CP042817">
    <property type="protein sequence ID" value="QEJ96700.1"/>
    <property type="molecule type" value="Genomic_DNA"/>
</dbReference>
<evidence type="ECO:0000313" key="5">
    <source>
        <dbReference type="EMBL" id="QEJ96949.1"/>
    </source>
</evidence>
<dbReference type="GeneID" id="57754344"/>
<dbReference type="EMBL" id="CP042817">
    <property type="protein sequence ID" value="QEJ97455.1"/>
    <property type="molecule type" value="Genomic_DNA"/>
</dbReference>
<dbReference type="EMBL" id="CP042817">
    <property type="protein sequence ID" value="QEJ96949.1"/>
    <property type="molecule type" value="Genomic_DNA"/>
</dbReference>
<dbReference type="EMBL" id="CP042817">
    <property type="protein sequence ID" value="QEJ96860.1"/>
    <property type="molecule type" value="Genomic_DNA"/>
</dbReference>
<dbReference type="EMBL" id="CP042817">
    <property type="protein sequence ID" value="QEJ96627.1"/>
    <property type="molecule type" value="Genomic_DNA"/>
</dbReference>
<evidence type="ECO:0000313" key="6">
    <source>
        <dbReference type="EMBL" id="QEJ96978.1"/>
    </source>
</evidence>
<dbReference type="EMBL" id="CDNC01000023">
    <property type="protein sequence ID" value="CEM62195.1"/>
    <property type="molecule type" value="Genomic_DNA"/>
</dbReference>
<keyword evidence="9" id="KW-1185">Reference proteome</keyword>
<reference evidence="2 10" key="3">
    <citation type="submission" date="2019-08" db="EMBL/GenBank/DDBJ databases">
        <authorList>
            <person name="Kuhnert P."/>
        </authorList>
    </citation>
    <scope>NUCLEOTIDE SEQUENCE [LARGE SCALE GENOMIC DNA]</scope>
    <source>
        <strain evidence="2 10">B36.5</strain>
    </source>
</reference>
<dbReference type="RefSeq" id="WP_024751680.1">
    <property type="nucleotide sequence ID" value="NZ_CDNC01000023.1"/>
</dbReference>
<evidence type="ECO:0000313" key="8">
    <source>
        <dbReference type="EMBL" id="QEJ98489.1"/>
    </source>
</evidence>
<dbReference type="Proteomes" id="UP000323594">
    <property type="component" value="Chromosome"/>
</dbReference>
<dbReference type="Proteomes" id="UP000042527">
    <property type="component" value="Unassembled WGS sequence"/>
</dbReference>